<dbReference type="GO" id="GO:0004314">
    <property type="term" value="F:[acyl-carrier-protein] S-malonyltransferase activity"/>
    <property type="evidence" value="ECO:0007669"/>
    <property type="project" value="UniProtKB-EC"/>
</dbReference>
<dbReference type="InterPro" id="IPR016035">
    <property type="entry name" value="Acyl_Trfase/lysoPLipase"/>
</dbReference>
<dbReference type="PIRSF" id="PIRSF000446">
    <property type="entry name" value="Mct"/>
    <property type="match status" value="1"/>
</dbReference>
<dbReference type="GO" id="GO:0005829">
    <property type="term" value="C:cytosol"/>
    <property type="evidence" value="ECO:0007669"/>
    <property type="project" value="TreeGrafter"/>
</dbReference>
<comment type="catalytic activity">
    <reaction evidence="5 6">
        <text>holo-[ACP] + malonyl-CoA = malonyl-[ACP] + CoA</text>
        <dbReference type="Rhea" id="RHEA:41792"/>
        <dbReference type="Rhea" id="RHEA-COMP:9623"/>
        <dbReference type="Rhea" id="RHEA-COMP:9685"/>
        <dbReference type="ChEBI" id="CHEBI:57287"/>
        <dbReference type="ChEBI" id="CHEBI:57384"/>
        <dbReference type="ChEBI" id="CHEBI:64479"/>
        <dbReference type="ChEBI" id="CHEBI:78449"/>
        <dbReference type="EC" id="2.3.1.39"/>
    </reaction>
</comment>
<gene>
    <name evidence="9" type="ORF">DB31_0095</name>
</gene>
<dbReference type="Gene3D" id="3.30.70.250">
    <property type="entry name" value="Malonyl-CoA ACP transacylase, ACP-binding"/>
    <property type="match status" value="1"/>
</dbReference>
<keyword evidence="4 6" id="KW-0012">Acyltransferase</keyword>
<dbReference type="InterPro" id="IPR016036">
    <property type="entry name" value="Malonyl_transacylase_ACP-bd"/>
</dbReference>
<evidence type="ECO:0000256" key="1">
    <source>
        <dbReference type="ARBA" id="ARBA00013258"/>
    </source>
</evidence>
<dbReference type="SUPFAM" id="SSF52151">
    <property type="entry name" value="FabD/lysophospholipase-like"/>
    <property type="match status" value="1"/>
</dbReference>
<evidence type="ECO:0000256" key="6">
    <source>
        <dbReference type="PIRNR" id="PIRNR000446"/>
    </source>
</evidence>
<accession>A0A085WVX1</accession>
<dbReference type="InterPro" id="IPR014043">
    <property type="entry name" value="Acyl_transferase_dom"/>
</dbReference>
<evidence type="ECO:0000313" key="9">
    <source>
        <dbReference type="EMBL" id="KFE71834.1"/>
    </source>
</evidence>
<protein>
    <recommendedName>
        <fullName evidence="2 6">Malonyl CoA-acyl carrier protein transacylase</fullName>
        <ecNumber evidence="1 6">2.3.1.39</ecNumber>
    </recommendedName>
</protein>
<dbReference type="AlphaFoldDB" id="A0A085WVX1"/>
<comment type="similarity">
    <text evidence="6">Belongs to the fabD family.</text>
</comment>
<dbReference type="Proteomes" id="UP000028725">
    <property type="component" value="Unassembled WGS sequence"/>
</dbReference>
<dbReference type="STRING" id="394096.DB31_0095"/>
<evidence type="ECO:0000256" key="2">
    <source>
        <dbReference type="ARBA" id="ARBA00018953"/>
    </source>
</evidence>
<name>A0A085WVX1_9BACT</name>
<dbReference type="EMBL" id="JMCB01000001">
    <property type="protein sequence ID" value="KFE71834.1"/>
    <property type="molecule type" value="Genomic_DNA"/>
</dbReference>
<keyword evidence="3 6" id="KW-0808">Transferase</keyword>
<dbReference type="InterPro" id="IPR050858">
    <property type="entry name" value="Mal-CoA-ACP_Trans/PKS_FabD"/>
</dbReference>
<dbReference type="PATRIC" id="fig|394096.3.peg.93"/>
<reference evidence="9 10" key="1">
    <citation type="submission" date="2014-04" db="EMBL/GenBank/DDBJ databases">
        <title>Genome assembly of Hyalangium minutum DSM 14724.</title>
        <authorList>
            <person name="Sharma G."/>
            <person name="Subramanian S."/>
        </authorList>
    </citation>
    <scope>NUCLEOTIDE SEQUENCE [LARGE SCALE GENOMIC DNA]</scope>
    <source>
        <strain evidence="9 10">DSM 14724</strain>
    </source>
</reference>
<evidence type="ECO:0000313" key="10">
    <source>
        <dbReference type="Proteomes" id="UP000028725"/>
    </source>
</evidence>
<dbReference type="PANTHER" id="PTHR42681">
    <property type="entry name" value="MALONYL-COA-ACYL CARRIER PROTEIN TRANSACYLASE, MITOCHONDRIAL"/>
    <property type="match status" value="1"/>
</dbReference>
<keyword evidence="10" id="KW-1185">Reference proteome</keyword>
<dbReference type="InterPro" id="IPR024925">
    <property type="entry name" value="Malonyl_CoA-ACP_transAc"/>
</dbReference>
<dbReference type="Gene3D" id="3.40.366.10">
    <property type="entry name" value="Malonyl-Coenzyme A Acyl Carrier Protein, domain 2"/>
    <property type="match status" value="1"/>
</dbReference>
<evidence type="ECO:0000256" key="5">
    <source>
        <dbReference type="ARBA" id="ARBA00048462"/>
    </source>
</evidence>
<dbReference type="PANTHER" id="PTHR42681:SF1">
    <property type="entry name" value="MALONYL-COA-ACYL CARRIER PROTEIN TRANSACYLASE, MITOCHONDRIAL"/>
    <property type="match status" value="1"/>
</dbReference>
<dbReference type="RefSeq" id="WP_205628442.1">
    <property type="nucleotide sequence ID" value="NZ_JMCB01000001.1"/>
</dbReference>
<sequence>MTTIYIFPGQGSQSIGMGKELFPRYSHLLRQADALLGYSVAELCLSGPQERLSDTRFTQPALYVINALSYLETVRQTGVLPDFVAGHSLGEYSALFAAGAFDFLTGLELVQRRGELMAAAKGGGMAAVIGLSPERLQALLTRHGLASLDVANFNAPQQTVLSGPTQDIQLARPLLEREGARTVVPLKVSAAFHSRYMRDAATAFSQFLANYQFAELKIPVISNVEAAPYQDARVAETLVKQLVSPVRWVESVEFLLKQPNPQLREVGPGQVLTGLTRQIAQQPLRAVS</sequence>
<dbReference type="InterPro" id="IPR004410">
    <property type="entry name" value="Malonyl_CoA-ACP_transAc_FabD"/>
</dbReference>
<evidence type="ECO:0000256" key="3">
    <source>
        <dbReference type="ARBA" id="ARBA00022679"/>
    </source>
</evidence>
<comment type="caution">
    <text evidence="9">The sequence shown here is derived from an EMBL/GenBank/DDBJ whole genome shotgun (WGS) entry which is preliminary data.</text>
</comment>
<proteinExistence type="inferred from homology"/>
<feature type="active site" evidence="7">
    <location>
        <position position="88"/>
    </location>
</feature>
<dbReference type="NCBIfam" id="TIGR00128">
    <property type="entry name" value="fabD"/>
    <property type="match status" value="1"/>
</dbReference>
<evidence type="ECO:0000256" key="4">
    <source>
        <dbReference type="ARBA" id="ARBA00023315"/>
    </source>
</evidence>
<dbReference type="Pfam" id="PF00698">
    <property type="entry name" value="Acyl_transf_1"/>
    <property type="match status" value="1"/>
</dbReference>
<dbReference type="SUPFAM" id="SSF55048">
    <property type="entry name" value="Probable ACP-binding domain of malonyl-CoA ACP transacylase"/>
    <property type="match status" value="1"/>
</dbReference>
<feature type="active site" evidence="7">
    <location>
        <position position="193"/>
    </location>
</feature>
<feature type="domain" description="Malonyl-CoA:ACP transacylase (MAT)" evidence="8">
    <location>
        <begin position="6"/>
        <end position="287"/>
    </location>
</feature>
<dbReference type="InterPro" id="IPR001227">
    <property type="entry name" value="Ac_transferase_dom_sf"/>
</dbReference>
<dbReference type="SMART" id="SM00827">
    <property type="entry name" value="PKS_AT"/>
    <property type="match status" value="1"/>
</dbReference>
<dbReference type="EC" id="2.3.1.39" evidence="1 6"/>
<organism evidence="9 10">
    <name type="scientific">Hyalangium minutum</name>
    <dbReference type="NCBI Taxonomy" id="394096"/>
    <lineage>
        <taxon>Bacteria</taxon>
        <taxon>Pseudomonadati</taxon>
        <taxon>Myxococcota</taxon>
        <taxon>Myxococcia</taxon>
        <taxon>Myxococcales</taxon>
        <taxon>Cystobacterineae</taxon>
        <taxon>Archangiaceae</taxon>
        <taxon>Hyalangium</taxon>
    </lineage>
</organism>
<evidence type="ECO:0000256" key="7">
    <source>
        <dbReference type="PIRSR" id="PIRSR000446-1"/>
    </source>
</evidence>
<evidence type="ECO:0000259" key="8">
    <source>
        <dbReference type="SMART" id="SM00827"/>
    </source>
</evidence>
<dbReference type="GO" id="GO:0006633">
    <property type="term" value="P:fatty acid biosynthetic process"/>
    <property type="evidence" value="ECO:0007669"/>
    <property type="project" value="TreeGrafter"/>
</dbReference>